<feature type="domain" description="Protein kinase" evidence="1">
    <location>
        <begin position="211"/>
        <end position="381"/>
    </location>
</feature>
<dbReference type="SMART" id="SM00220">
    <property type="entry name" value="S_TKc"/>
    <property type="match status" value="1"/>
</dbReference>
<sequence length="381" mass="42462">MSATLKSGLSLSEIPRDETPGVFRTLDSPKVGRRYSDDLTAHFDADTDVEPFDNGMLCIKEELTQISLTLPRVNPNVGNKCVSLKLQTVNEPQVMITHSIGHSASNGSLSQSLPDLLNESSLKEVPNRLDIAFNPEMAITPNTPYAAAVIATTPTHMGFAGPSNGSSGAAAKRQWNLNGFFGCFRSIWNALDKNADKQNKVDDWEIPFENIRDLEWLGSGAQGAVFMGKINHQLVAVKKVKEKYETDIKHLRKLNHPNIVAFKGVCTQTSNCYCIVMEFCPYGQLYDLLKSGKQVPPKKVVDWVLQIASGMNYLHLHKIIHRDLKSPNVLITYHDVLKISDFGTSKQWNDRSTKMSFKGTVAWMAPEVIRNEPCSEKVDVW</sequence>
<organism evidence="2">
    <name type="scientific">Medioppia subpectinata</name>
    <dbReference type="NCBI Taxonomy" id="1979941"/>
    <lineage>
        <taxon>Eukaryota</taxon>
        <taxon>Metazoa</taxon>
        <taxon>Ecdysozoa</taxon>
        <taxon>Arthropoda</taxon>
        <taxon>Chelicerata</taxon>
        <taxon>Arachnida</taxon>
        <taxon>Acari</taxon>
        <taxon>Acariformes</taxon>
        <taxon>Sarcoptiformes</taxon>
        <taxon>Oribatida</taxon>
        <taxon>Brachypylina</taxon>
        <taxon>Oppioidea</taxon>
        <taxon>Oppiidae</taxon>
        <taxon>Medioppia</taxon>
    </lineage>
</organism>
<gene>
    <name evidence="2" type="ORF">OSB1V03_LOCUS7715</name>
</gene>
<dbReference type="AlphaFoldDB" id="A0A7R9Q063"/>
<evidence type="ECO:0000259" key="1">
    <source>
        <dbReference type="PROSITE" id="PS50011"/>
    </source>
</evidence>
<dbReference type="EMBL" id="OC859176">
    <property type="protein sequence ID" value="CAD7627285.1"/>
    <property type="molecule type" value="Genomic_DNA"/>
</dbReference>
<name>A0A7R9Q063_9ACAR</name>
<dbReference type="Gene3D" id="3.30.200.20">
    <property type="entry name" value="Phosphorylase Kinase, domain 1"/>
    <property type="match status" value="1"/>
</dbReference>
<dbReference type="Proteomes" id="UP000759131">
    <property type="component" value="Unassembled WGS sequence"/>
</dbReference>
<protein>
    <recommendedName>
        <fullName evidence="1">Protein kinase domain-containing protein</fullName>
    </recommendedName>
</protein>
<accession>A0A7R9Q063</accession>
<dbReference type="PANTHER" id="PTHR44329">
    <property type="entry name" value="SERINE/THREONINE-PROTEIN KINASE TNNI3K-RELATED"/>
    <property type="match status" value="1"/>
</dbReference>
<dbReference type="InterPro" id="IPR011009">
    <property type="entry name" value="Kinase-like_dom_sf"/>
</dbReference>
<dbReference type="Pfam" id="PF00069">
    <property type="entry name" value="Pkinase"/>
    <property type="match status" value="1"/>
</dbReference>
<dbReference type="GO" id="GO:0005737">
    <property type="term" value="C:cytoplasm"/>
    <property type="evidence" value="ECO:0007669"/>
    <property type="project" value="TreeGrafter"/>
</dbReference>
<keyword evidence="3" id="KW-1185">Reference proteome</keyword>
<dbReference type="OrthoDB" id="339325at2759"/>
<dbReference type="PANTHER" id="PTHR44329:SF304">
    <property type="entry name" value="MITOGEN-ACTIVATED PROTEIN KINASE KINASE KINASE 13-LIKE ISOFORM X1"/>
    <property type="match status" value="1"/>
</dbReference>
<dbReference type="InterPro" id="IPR000719">
    <property type="entry name" value="Prot_kinase_dom"/>
</dbReference>
<dbReference type="GO" id="GO:0004674">
    <property type="term" value="F:protein serine/threonine kinase activity"/>
    <property type="evidence" value="ECO:0007669"/>
    <property type="project" value="TreeGrafter"/>
</dbReference>
<dbReference type="GO" id="GO:0005524">
    <property type="term" value="F:ATP binding"/>
    <property type="evidence" value="ECO:0007669"/>
    <property type="project" value="InterPro"/>
</dbReference>
<dbReference type="PROSITE" id="PS50011">
    <property type="entry name" value="PROTEIN_KINASE_DOM"/>
    <property type="match status" value="1"/>
</dbReference>
<dbReference type="SUPFAM" id="SSF56112">
    <property type="entry name" value="Protein kinase-like (PK-like)"/>
    <property type="match status" value="1"/>
</dbReference>
<proteinExistence type="predicted"/>
<dbReference type="InterPro" id="IPR008271">
    <property type="entry name" value="Ser/Thr_kinase_AS"/>
</dbReference>
<dbReference type="InterPro" id="IPR051681">
    <property type="entry name" value="Ser/Thr_Kinases-Pseudokinases"/>
</dbReference>
<reference evidence="2" key="1">
    <citation type="submission" date="2020-11" db="EMBL/GenBank/DDBJ databases">
        <authorList>
            <person name="Tran Van P."/>
        </authorList>
    </citation>
    <scope>NUCLEOTIDE SEQUENCE</scope>
</reference>
<dbReference type="EMBL" id="CAJPIZ010004601">
    <property type="protein sequence ID" value="CAG2107715.1"/>
    <property type="molecule type" value="Genomic_DNA"/>
</dbReference>
<dbReference type="PROSITE" id="PS00108">
    <property type="entry name" value="PROTEIN_KINASE_ST"/>
    <property type="match status" value="1"/>
</dbReference>
<evidence type="ECO:0000313" key="2">
    <source>
        <dbReference type="EMBL" id="CAD7627285.1"/>
    </source>
</evidence>
<dbReference type="Gene3D" id="1.10.510.10">
    <property type="entry name" value="Transferase(Phosphotransferase) domain 1"/>
    <property type="match status" value="1"/>
</dbReference>
<evidence type="ECO:0000313" key="3">
    <source>
        <dbReference type="Proteomes" id="UP000759131"/>
    </source>
</evidence>